<dbReference type="Pfam" id="PF04193">
    <property type="entry name" value="PQ-loop"/>
    <property type="match status" value="2"/>
</dbReference>
<keyword evidence="6" id="KW-1185">Reference proteome</keyword>
<feature type="transmembrane region" description="Helical" evidence="5">
    <location>
        <begin position="76"/>
        <end position="96"/>
    </location>
</feature>
<keyword evidence="4 5" id="KW-0472">Membrane</keyword>
<feature type="transmembrane region" description="Helical" evidence="5">
    <location>
        <begin position="132"/>
        <end position="154"/>
    </location>
</feature>
<evidence type="ECO:0000256" key="3">
    <source>
        <dbReference type="ARBA" id="ARBA00022989"/>
    </source>
</evidence>
<keyword evidence="3 5" id="KW-1133">Transmembrane helix</keyword>
<dbReference type="InterPro" id="IPR052241">
    <property type="entry name" value="SLC66/Scramblase_ANY1"/>
</dbReference>
<evidence type="ECO:0000256" key="1">
    <source>
        <dbReference type="ARBA" id="ARBA00004141"/>
    </source>
</evidence>
<dbReference type="InterPro" id="IPR006603">
    <property type="entry name" value="PQ-loop_rpt"/>
</dbReference>
<evidence type="ECO:0000256" key="2">
    <source>
        <dbReference type="ARBA" id="ARBA00022692"/>
    </source>
</evidence>
<accession>A0A6J0B6Q1</accession>
<dbReference type="GO" id="GO:0005802">
    <property type="term" value="C:trans-Golgi network"/>
    <property type="evidence" value="ECO:0007669"/>
    <property type="project" value="TreeGrafter"/>
</dbReference>
<dbReference type="OrthoDB" id="292213at2759"/>
<evidence type="ECO:0000256" key="4">
    <source>
        <dbReference type="ARBA" id="ARBA00023136"/>
    </source>
</evidence>
<dbReference type="KEGG" id="nlo:107216547"/>
<dbReference type="RefSeq" id="XP_015509258.2">
    <property type="nucleotide sequence ID" value="XM_015653772.2"/>
</dbReference>
<organism evidence="7">
    <name type="scientific">Neodiprion lecontei</name>
    <name type="common">Redheaded pine sawfly</name>
    <dbReference type="NCBI Taxonomy" id="441921"/>
    <lineage>
        <taxon>Eukaryota</taxon>
        <taxon>Metazoa</taxon>
        <taxon>Ecdysozoa</taxon>
        <taxon>Arthropoda</taxon>
        <taxon>Hexapoda</taxon>
        <taxon>Insecta</taxon>
        <taxon>Pterygota</taxon>
        <taxon>Neoptera</taxon>
        <taxon>Endopterygota</taxon>
        <taxon>Hymenoptera</taxon>
        <taxon>Tenthredinoidea</taxon>
        <taxon>Diprionidae</taxon>
        <taxon>Diprioninae</taxon>
        <taxon>Neodiprion</taxon>
    </lineage>
</organism>
<proteinExistence type="predicted"/>
<keyword evidence="2 5" id="KW-0812">Transmembrane</keyword>
<dbReference type="SMART" id="SM00679">
    <property type="entry name" value="CTNS"/>
    <property type="match status" value="2"/>
</dbReference>
<reference evidence="7" key="1">
    <citation type="submission" date="2025-08" db="UniProtKB">
        <authorList>
            <consortium name="RefSeq"/>
        </authorList>
    </citation>
    <scope>IDENTIFICATION</scope>
    <source>
        <tissue evidence="7">Thorax and Abdomen</tissue>
    </source>
</reference>
<name>A0A6J0B6Q1_NEOLC</name>
<protein>
    <submittedName>
        <fullName evidence="7">Solute carrier family 66 member 2 isoform X1</fullName>
    </submittedName>
</protein>
<dbReference type="GO" id="GO:0042147">
    <property type="term" value="P:retrograde transport, endosome to Golgi"/>
    <property type="evidence" value="ECO:0007669"/>
    <property type="project" value="TreeGrafter"/>
</dbReference>
<evidence type="ECO:0000313" key="6">
    <source>
        <dbReference type="Proteomes" id="UP000829291"/>
    </source>
</evidence>
<dbReference type="GO" id="GO:0005829">
    <property type="term" value="C:cytosol"/>
    <property type="evidence" value="ECO:0007669"/>
    <property type="project" value="GOC"/>
</dbReference>
<dbReference type="GO" id="GO:0005768">
    <property type="term" value="C:endosome"/>
    <property type="evidence" value="ECO:0007669"/>
    <property type="project" value="TreeGrafter"/>
</dbReference>
<dbReference type="InParanoid" id="A0A6J0B6Q1"/>
<dbReference type="InterPro" id="IPR019306">
    <property type="entry name" value="TMEM231"/>
</dbReference>
<dbReference type="PANTHER" id="PTHR14856:SF9">
    <property type="entry name" value="PQ-LOOP REPEAT-CONTAINING PROTEIN 1"/>
    <property type="match status" value="1"/>
</dbReference>
<dbReference type="Pfam" id="PF10149">
    <property type="entry name" value="TM231"/>
    <property type="match status" value="1"/>
</dbReference>
<dbReference type="Gene3D" id="1.20.1280.290">
    <property type="match status" value="2"/>
</dbReference>
<sequence>MGDIFEGYEELSITKLASYVASGAMIFGGVVPYIPQYREIKRKEDSEGFSLYVCLALLIANTLRILFWFGKHFETPLLLQSILMNITMLVMIKLCISVKNKNQIIKAKERVFTDLDIKFFWQWTDFQSYLDFILLFGAVGAVITYLFVDVLIFVEMVGLLAVLTEAMLGVPQLLHNFRNQSTDGMSITMVAMWTMGDTFKTCYFIAREAPVQFGICGALQVMVKEFDYNNDGLNDALKFELCFFAKIPINSVRLLLFFNYELRERNKLAMETMAALQYTIPTNVQRISIVGDLRLDQKILLHNQGIHDIYNYSTDINDFTLFELLTENARRKFAIQIANDKLTWERGFSVEKETVVQTEIFYSEEMIHYRPGLWEELKWTWIQYFAIFFLFASIGKYIIKIIFVKGYVRSYVIPPWKEK</sequence>
<evidence type="ECO:0000313" key="7">
    <source>
        <dbReference type="RefSeq" id="XP_015509258.2"/>
    </source>
</evidence>
<feature type="transmembrane region" description="Helical" evidence="5">
    <location>
        <begin position="381"/>
        <end position="399"/>
    </location>
</feature>
<gene>
    <name evidence="7" type="primary">LOC107216547</name>
</gene>
<dbReference type="Proteomes" id="UP000829291">
    <property type="component" value="Chromosome 2"/>
</dbReference>
<dbReference type="GeneID" id="107216547"/>
<dbReference type="AlphaFoldDB" id="A0A6J0B6Q1"/>
<evidence type="ECO:0000256" key="5">
    <source>
        <dbReference type="SAM" id="Phobius"/>
    </source>
</evidence>
<dbReference type="GO" id="GO:0045332">
    <property type="term" value="P:phospholipid translocation"/>
    <property type="evidence" value="ECO:0007669"/>
    <property type="project" value="TreeGrafter"/>
</dbReference>
<dbReference type="PANTHER" id="PTHR14856">
    <property type="entry name" value="PQ-LOOP REPEAT-CONTAINING PROTEIN 1-LIKE PROTEIN"/>
    <property type="match status" value="1"/>
</dbReference>
<comment type="subcellular location">
    <subcellularLocation>
        <location evidence="1">Membrane</location>
        <topology evidence="1">Multi-pass membrane protein</topology>
    </subcellularLocation>
</comment>
<feature type="transmembrane region" description="Helical" evidence="5">
    <location>
        <begin position="16"/>
        <end position="37"/>
    </location>
</feature>
<feature type="transmembrane region" description="Helical" evidence="5">
    <location>
        <begin position="49"/>
        <end position="70"/>
    </location>
</feature>
<dbReference type="GO" id="GO:0016020">
    <property type="term" value="C:membrane"/>
    <property type="evidence" value="ECO:0007669"/>
    <property type="project" value="UniProtKB-SubCell"/>
</dbReference>